<proteinExistence type="predicted"/>
<sequence>MFLRSRNKLKNKFDLLIKESRYKDNNNQRKYKFIKEVTLSLCADNIPTHHKKLLDLGPNFVPIPSKVPYMDIISITETAALKLKYSNKNTDANKLRQDVLRVLKIHKPVSTNLNKDQFKALKELKSSNTISIYPFDKESGFVRINKTDALKKIEEQFGKSKIINYDPT</sequence>
<name>A0ABM4BPY5_HYDVU</name>
<dbReference type="GeneID" id="136079391"/>
<dbReference type="Proteomes" id="UP001652625">
    <property type="component" value="Chromosome 04"/>
</dbReference>
<dbReference type="RefSeq" id="XP_065651198.1">
    <property type="nucleotide sequence ID" value="XM_065795126.1"/>
</dbReference>
<gene>
    <name evidence="2" type="primary">LOC136079391</name>
</gene>
<reference evidence="2" key="1">
    <citation type="submission" date="2025-08" db="UniProtKB">
        <authorList>
            <consortium name="RefSeq"/>
        </authorList>
    </citation>
    <scope>IDENTIFICATION</scope>
</reference>
<organism evidence="1 2">
    <name type="scientific">Hydra vulgaris</name>
    <name type="common">Hydra</name>
    <name type="synonym">Hydra attenuata</name>
    <dbReference type="NCBI Taxonomy" id="6087"/>
    <lineage>
        <taxon>Eukaryota</taxon>
        <taxon>Metazoa</taxon>
        <taxon>Cnidaria</taxon>
        <taxon>Hydrozoa</taxon>
        <taxon>Hydroidolina</taxon>
        <taxon>Anthoathecata</taxon>
        <taxon>Aplanulata</taxon>
        <taxon>Hydridae</taxon>
        <taxon>Hydra</taxon>
    </lineage>
</organism>
<evidence type="ECO:0000313" key="1">
    <source>
        <dbReference type="Proteomes" id="UP001652625"/>
    </source>
</evidence>
<evidence type="ECO:0000313" key="2">
    <source>
        <dbReference type="RefSeq" id="XP_065651198.1"/>
    </source>
</evidence>
<accession>A0ABM4BPY5</accession>
<protein>
    <submittedName>
        <fullName evidence="2">Uncharacterized protein LOC136079391</fullName>
    </submittedName>
</protein>
<keyword evidence="1" id="KW-1185">Reference proteome</keyword>